<keyword evidence="3" id="KW-1185">Reference proteome</keyword>
<dbReference type="Proteomes" id="UP000248349">
    <property type="component" value="Unassembled WGS sequence"/>
</dbReference>
<dbReference type="RefSeq" id="XP_025431398.1">
    <property type="nucleotide sequence ID" value="XM_025576385.1"/>
</dbReference>
<feature type="region of interest" description="Disordered" evidence="1">
    <location>
        <begin position="98"/>
        <end position="117"/>
    </location>
</feature>
<accession>A0A318ZD40</accession>
<feature type="compositionally biased region" description="Polar residues" evidence="1">
    <location>
        <begin position="104"/>
        <end position="115"/>
    </location>
</feature>
<name>A0A318ZD40_9EURO</name>
<dbReference type="AlphaFoldDB" id="A0A318ZD40"/>
<organism evidence="2 3">
    <name type="scientific">Aspergillus saccharolyticus JOP 1030-1</name>
    <dbReference type="NCBI Taxonomy" id="1450539"/>
    <lineage>
        <taxon>Eukaryota</taxon>
        <taxon>Fungi</taxon>
        <taxon>Dikarya</taxon>
        <taxon>Ascomycota</taxon>
        <taxon>Pezizomycotina</taxon>
        <taxon>Eurotiomycetes</taxon>
        <taxon>Eurotiomycetidae</taxon>
        <taxon>Eurotiales</taxon>
        <taxon>Aspergillaceae</taxon>
        <taxon>Aspergillus</taxon>
        <taxon>Aspergillus subgen. Circumdati</taxon>
    </lineage>
</organism>
<gene>
    <name evidence="2" type="ORF">BP01DRAFT_365870</name>
</gene>
<proteinExistence type="predicted"/>
<dbReference type="GeneID" id="37077614"/>
<evidence type="ECO:0000256" key="1">
    <source>
        <dbReference type="SAM" id="MobiDB-lite"/>
    </source>
</evidence>
<evidence type="ECO:0000313" key="2">
    <source>
        <dbReference type="EMBL" id="PYH45416.1"/>
    </source>
</evidence>
<evidence type="ECO:0000313" key="3">
    <source>
        <dbReference type="Proteomes" id="UP000248349"/>
    </source>
</evidence>
<sequence>MCWLHREGKGLFFHDKAAQSDADCRAGQIGQMLTDKWGLETGFGAVGSGAERGEPIKGSDSLKGKFLRLRREEAGVLKSQSLTTNAILFHVPSCPLGNRHPTEADNQASSPSNGGQRFYDTLDSFTQRHTERELKLKLTVRDGPGLCTAVLTFVV</sequence>
<protein>
    <submittedName>
        <fullName evidence="2">Uncharacterized protein</fullName>
    </submittedName>
</protein>
<reference evidence="2 3" key="1">
    <citation type="submission" date="2016-12" db="EMBL/GenBank/DDBJ databases">
        <title>The genomes of Aspergillus section Nigri reveals drivers in fungal speciation.</title>
        <authorList>
            <consortium name="DOE Joint Genome Institute"/>
            <person name="Vesth T.C."/>
            <person name="Nybo J."/>
            <person name="Theobald S."/>
            <person name="Brandl J."/>
            <person name="Frisvad J.C."/>
            <person name="Nielsen K.F."/>
            <person name="Lyhne E.K."/>
            <person name="Kogle M.E."/>
            <person name="Kuo A."/>
            <person name="Riley R."/>
            <person name="Clum A."/>
            <person name="Nolan M."/>
            <person name="Lipzen A."/>
            <person name="Salamov A."/>
            <person name="Henrissat B."/>
            <person name="Wiebenga A."/>
            <person name="De Vries R.P."/>
            <person name="Grigoriev I.V."/>
            <person name="Mortensen U.H."/>
            <person name="Andersen M.R."/>
            <person name="Baker S.E."/>
        </authorList>
    </citation>
    <scope>NUCLEOTIDE SEQUENCE [LARGE SCALE GENOMIC DNA]</scope>
    <source>
        <strain evidence="2 3">JOP 1030-1</strain>
    </source>
</reference>
<dbReference type="EMBL" id="KZ821232">
    <property type="protein sequence ID" value="PYH45416.1"/>
    <property type="molecule type" value="Genomic_DNA"/>
</dbReference>